<evidence type="ECO:0000256" key="7">
    <source>
        <dbReference type="ARBA" id="ARBA00048741"/>
    </source>
</evidence>
<evidence type="ECO:0000256" key="1">
    <source>
        <dbReference type="ARBA" id="ARBA00005187"/>
    </source>
</evidence>
<protein>
    <recommendedName>
        <fullName evidence="3">asparagine synthase (glutamine-hydrolyzing)</fullName>
        <ecNumber evidence="3">6.3.5.4</ecNumber>
    </recommendedName>
</protein>
<dbReference type="Pfam" id="PF13537">
    <property type="entry name" value="GATase_7"/>
    <property type="match status" value="1"/>
</dbReference>
<dbReference type="EC" id="6.3.5.4" evidence="3"/>
<dbReference type="PROSITE" id="PS51278">
    <property type="entry name" value="GATASE_TYPE_2"/>
    <property type="match status" value="1"/>
</dbReference>
<dbReference type="InterPro" id="IPR029055">
    <property type="entry name" value="Ntn_hydrolases_N"/>
</dbReference>
<evidence type="ECO:0000259" key="8">
    <source>
        <dbReference type="PROSITE" id="PS51278"/>
    </source>
</evidence>
<evidence type="ECO:0000256" key="4">
    <source>
        <dbReference type="ARBA" id="ARBA00022741"/>
    </source>
</evidence>
<evidence type="ECO:0000256" key="2">
    <source>
        <dbReference type="ARBA" id="ARBA00005752"/>
    </source>
</evidence>
<dbReference type="RefSeq" id="WP_406550664.1">
    <property type="nucleotide sequence ID" value="NZ_JBJHGH010000002.1"/>
</dbReference>
<dbReference type="InterPro" id="IPR014729">
    <property type="entry name" value="Rossmann-like_a/b/a_fold"/>
</dbReference>
<dbReference type="EMBL" id="JBJHGH010000002">
    <property type="protein sequence ID" value="MFK8976684.1"/>
    <property type="molecule type" value="Genomic_DNA"/>
</dbReference>
<comment type="similarity">
    <text evidence="2">Belongs to the asparagine synthetase family.</text>
</comment>
<evidence type="ECO:0000313" key="9">
    <source>
        <dbReference type="EMBL" id="MFK8976684.1"/>
    </source>
</evidence>
<keyword evidence="6" id="KW-0315">Glutamine amidotransferase</keyword>
<gene>
    <name evidence="9" type="ORF">ACJBEI_15840</name>
</gene>
<dbReference type="PIRSF" id="PIRSF001589">
    <property type="entry name" value="Asn_synthetase_glu-h"/>
    <property type="match status" value="1"/>
</dbReference>
<dbReference type="Gene3D" id="3.60.20.10">
    <property type="entry name" value="Glutamine Phosphoribosylpyrophosphate, subunit 1, domain 1"/>
    <property type="match status" value="1"/>
</dbReference>
<evidence type="ECO:0000313" key="10">
    <source>
        <dbReference type="Proteomes" id="UP001622968"/>
    </source>
</evidence>
<organism evidence="9 10">
    <name type="scientific">Serratia sarumanii</name>
    <dbReference type="NCBI Taxonomy" id="3020826"/>
    <lineage>
        <taxon>Bacteria</taxon>
        <taxon>Pseudomonadati</taxon>
        <taxon>Pseudomonadota</taxon>
        <taxon>Gammaproteobacteria</taxon>
        <taxon>Enterobacterales</taxon>
        <taxon>Yersiniaceae</taxon>
        <taxon>Serratia</taxon>
    </lineage>
</organism>
<dbReference type="Pfam" id="PF00733">
    <property type="entry name" value="Asn_synthase"/>
    <property type="match status" value="1"/>
</dbReference>
<comment type="catalytic activity">
    <reaction evidence="7">
        <text>L-aspartate + L-glutamine + ATP + H2O = L-asparagine + L-glutamate + AMP + diphosphate + H(+)</text>
        <dbReference type="Rhea" id="RHEA:12228"/>
        <dbReference type="ChEBI" id="CHEBI:15377"/>
        <dbReference type="ChEBI" id="CHEBI:15378"/>
        <dbReference type="ChEBI" id="CHEBI:29985"/>
        <dbReference type="ChEBI" id="CHEBI:29991"/>
        <dbReference type="ChEBI" id="CHEBI:30616"/>
        <dbReference type="ChEBI" id="CHEBI:33019"/>
        <dbReference type="ChEBI" id="CHEBI:58048"/>
        <dbReference type="ChEBI" id="CHEBI:58359"/>
        <dbReference type="ChEBI" id="CHEBI:456215"/>
        <dbReference type="EC" id="6.3.5.4"/>
    </reaction>
</comment>
<evidence type="ECO:0000256" key="6">
    <source>
        <dbReference type="ARBA" id="ARBA00022962"/>
    </source>
</evidence>
<dbReference type="SUPFAM" id="SSF56235">
    <property type="entry name" value="N-terminal nucleophile aminohydrolases (Ntn hydrolases)"/>
    <property type="match status" value="1"/>
</dbReference>
<proteinExistence type="inferred from homology"/>
<dbReference type="Proteomes" id="UP001622968">
    <property type="component" value="Unassembled WGS sequence"/>
</dbReference>
<keyword evidence="4" id="KW-0547">Nucleotide-binding</keyword>
<dbReference type="SUPFAM" id="SSF52402">
    <property type="entry name" value="Adenine nucleotide alpha hydrolases-like"/>
    <property type="match status" value="1"/>
</dbReference>
<dbReference type="CDD" id="cd01991">
    <property type="entry name" value="Asn_synthase_B_C"/>
    <property type="match status" value="1"/>
</dbReference>
<dbReference type="PANTHER" id="PTHR43284">
    <property type="entry name" value="ASPARAGINE SYNTHETASE (GLUTAMINE-HYDROLYZING)"/>
    <property type="match status" value="1"/>
</dbReference>
<dbReference type="InterPro" id="IPR006426">
    <property type="entry name" value="Asn_synth_AEB"/>
</dbReference>
<name>A0ABW8QM99_9GAMM</name>
<accession>A0ABW8QM99</accession>
<evidence type="ECO:0000256" key="5">
    <source>
        <dbReference type="ARBA" id="ARBA00022840"/>
    </source>
</evidence>
<keyword evidence="5" id="KW-0067">ATP-binding</keyword>
<dbReference type="CDD" id="cd00712">
    <property type="entry name" value="AsnB"/>
    <property type="match status" value="1"/>
</dbReference>
<comment type="pathway">
    <text evidence="1">Amino-acid biosynthesis; L-asparagine biosynthesis; L-asparagine from L-aspartate (L-Gln route): step 1/1.</text>
</comment>
<evidence type="ECO:0000256" key="3">
    <source>
        <dbReference type="ARBA" id="ARBA00012737"/>
    </source>
</evidence>
<dbReference type="Gene3D" id="3.40.50.620">
    <property type="entry name" value="HUPs"/>
    <property type="match status" value="1"/>
</dbReference>
<comment type="caution">
    <text evidence="9">The sequence shown here is derived from an EMBL/GenBank/DDBJ whole genome shotgun (WGS) entry which is preliminary data.</text>
</comment>
<dbReference type="PANTHER" id="PTHR43284:SF1">
    <property type="entry name" value="ASPARAGINE SYNTHETASE"/>
    <property type="match status" value="1"/>
</dbReference>
<reference evidence="9 10" key="1">
    <citation type="submission" date="2024-11" db="EMBL/GenBank/DDBJ databases">
        <title>Draft genomes of five putative biosurfactant-producing Serratia sp. isolates from Laguna de Bay, Philippines.</title>
        <authorList>
            <person name="Lantican N."/>
            <person name="Barredo G.A."/>
            <person name="Rosana A."/>
            <person name="Siababa A.C."/>
            <person name="Montecillo A."/>
        </authorList>
    </citation>
    <scope>NUCLEOTIDE SEQUENCE [LARGE SCALE GENOMIC DNA]</scope>
    <source>
        <strain evidence="9 10">WS11a</strain>
    </source>
</reference>
<dbReference type="InterPro" id="IPR033738">
    <property type="entry name" value="AsnB_N"/>
</dbReference>
<sequence length="615" mass="69616">MCGIIGYYSKFPSRYERELWVSARKYKFRGPDETTQYNCDGFSAIFNRLSIVSKNNGSQPLADESGSVISFANAEIYNYQELITRHSDFFYQNDSDCAIIPALYHYYGNQFAEQLEGMFSIVIYDKVRNEISLIRDPLGIKPLFYSVDDKGDFFFSSEAKGILPFIHEEIIDCAEMLNDPWLRGDVGYDSLKYRNVFSQVKTVPPGSMLKYNTSTGHIEIIRYNSHMPESIVSLTTPEFFISEFSKAFDASCRQQLSPSGRTGILLSGGIDSIGVLAALKDANVVAYTLMSPGTEESGDASGAIAAAEKFGVPLHRVYVDSQITVSTKEWKTLLWASESPYFGAEQIYKACIYSYIKQHTPDVCVVLSGNGSDELFGGYTQSFVFDENEPWQSVEESLRYLKEKYDLESPGCMNLKAWQELSDYKLFDSAFVSAKSLLGSEDYWSFYQKVKLRDLHDYNLHNEDRISSLFSIENRVPFLSNSLIKLSMSIPDSLRKTLLLDKEIVRRGLQPTVGESFARRKKVPFFHGESSGFTLGMLYRSLSYDDFYLVHEACNAMVGGERFLEPEGMIAQIQSFYEDADLIGMINLSRLINVGLLNQLLKEDIELNGFVFAPT</sequence>
<feature type="domain" description="Glutamine amidotransferase type-2" evidence="8">
    <location>
        <begin position="2"/>
        <end position="214"/>
    </location>
</feature>
<keyword evidence="10" id="KW-1185">Reference proteome</keyword>
<dbReference type="InterPro" id="IPR051786">
    <property type="entry name" value="ASN_synthetase/amidase"/>
</dbReference>
<dbReference type="InterPro" id="IPR001962">
    <property type="entry name" value="Asn_synthase"/>
</dbReference>
<dbReference type="InterPro" id="IPR017932">
    <property type="entry name" value="GATase_2_dom"/>
</dbReference>